<sequence length="212" mass="23734">MTPPVISSPLAKRLIRQPRGSARQGSQAASKPVPPVAPKVKKASVVFGELTNKILSGSVEGASWQVAAHPEWPDEHPRLPFSAQEFDHCSTRDDAMETLENAKDTQLNFQYAVLQHHARLVEAELLAVKQQITIDKFDAPAGRKQAWEEVIAAGLKEEQEWHLQCMAKGQHAADSWQAIAEGLEVTECKLTEKHWLHESDYTSDYEQDHRGR</sequence>
<gene>
    <name evidence="2" type="ORF">BGZ99_003530</name>
</gene>
<dbReference type="AlphaFoldDB" id="A0A9P6QTY9"/>
<comment type="caution">
    <text evidence="2">The sequence shown here is derived from an EMBL/GenBank/DDBJ whole genome shotgun (WGS) entry which is preliminary data.</text>
</comment>
<reference evidence="2" key="1">
    <citation type="journal article" date="2020" name="Fungal Divers.">
        <title>Resolving the Mortierellaceae phylogeny through synthesis of multi-gene phylogenetics and phylogenomics.</title>
        <authorList>
            <person name="Vandepol N."/>
            <person name="Liber J."/>
            <person name="Desiro A."/>
            <person name="Na H."/>
            <person name="Kennedy M."/>
            <person name="Barry K."/>
            <person name="Grigoriev I.V."/>
            <person name="Miller A.N."/>
            <person name="O'Donnell K."/>
            <person name="Stajich J.E."/>
            <person name="Bonito G."/>
        </authorList>
    </citation>
    <scope>NUCLEOTIDE SEQUENCE</scope>
    <source>
        <strain evidence="2">REB-010B</strain>
    </source>
</reference>
<keyword evidence="3" id="KW-1185">Reference proteome</keyword>
<dbReference type="Proteomes" id="UP000738325">
    <property type="component" value="Unassembled WGS sequence"/>
</dbReference>
<evidence type="ECO:0000313" key="2">
    <source>
        <dbReference type="EMBL" id="KAG0301183.1"/>
    </source>
</evidence>
<name>A0A9P6QTY9_9FUNG</name>
<feature type="non-terminal residue" evidence="2">
    <location>
        <position position="212"/>
    </location>
</feature>
<feature type="region of interest" description="Disordered" evidence="1">
    <location>
        <begin position="1"/>
        <end position="36"/>
    </location>
</feature>
<dbReference type="EMBL" id="JAAAIP010002219">
    <property type="protein sequence ID" value="KAG0301183.1"/>
    <property type="molecule type" value="Genomic_DNA"/>
</dbReference>
<evidence type="ECO:0000313" key="3">
    <source>
        <dbReference type="Proteomes" id="UP000738325"/>
    </source>
</evidence>
<organism evidence="2 3">
    <name type="scientific">Dissophora globulifera</name>
    <dbReference type="NCBI Taxonomy" id="979702"/>
    <lineage>
        <taxon>Eukaryota</taxon>
        <taxon>Fungi</taxon>
        <taxon>Fungi incertae sedis</taxon>
        <taxon>Mucoromycota</taxon>
        <taxon>Mortierellomycotina</taxon>
        <taxon>Mortierellomycetes</taxon>
        <taxon>Mortierellales</taxon>
        <taxon>Mortierellaceae</taxon>
        <taxon>Dissophora</taxon>
    </lineage>
</organism>
<evidence type="ECO:0000256" key="1">
    <source>
        <dbReference type="SAM" id="MobiDB-lite"/>
    </source>
</evidence>
<proteinExistence type="predicted"/>
<accession>A0A9P6QTY9</accession>
<protein>
    <submittedName>
        <fullName evidence="2">Uncharacterized protein</fullName>
    </submittedName>
</protein>